<accession>A0A9P9A742</accession>
<evidence type="ECO:0000313" key="3">
    <source>
        <dbReference type="Proteomes" id="UP000770015"/>
    </source>
</evidence>
<dbReference type="PANTHER" id="PTHR28038:SF1">
    <property type="entry name" value="ADL329WP"/>
    <property type="match status" value="1"/>
</dbReference>
<dbReference type="PANTHER" id="PTHR28038">
    <property type="entry name" value="ADL329WP"/>
    <property type="match status" value="1"/>
</dbReference>
<sequence length="114" mass="12535">MATKRDMRRPDLIIPYQEPKVKDNSEFSSTLSSTLPMAVMLTRNRFIGWAGMVYSVQNYLGESEQQKKNSTTPGYFNVGMAFVSLIVCYLPMFLPPAISGQASATGPAAPVPPQ</sequence>
<feature type="transmembrane region" description="Helical" evidence="1">
    <location>
        <begin position="75"/>
        <end position="94"/>
    </location>
</feature>
<keyword evidence="1" id="KW-1133">Transmembrane helix</keyword>
<organism evidence="2 3">
    <name type="scientific">Plectosphaerella plurivora</name>
    <dbReference type="NCBI Taxonomy" id="936078"/>
    <lineage>
        <taxon>Eukaryota</taxon>
        <taxon>Fungi</taxon>
        <taxon>Dikarya</taxon>
        <taxon>Ascomycota</taxon>
        <taxon>Pezizomycotina</taxon>
        <taxon>Sordariomycetes</taxon>
        <taxon>Hypocreomycetidae</taxon>
        <taxon>Glomerellales</taxon>
        <taxon>Plectosphaerellaceae</taxon>
        <taxon>Plectosphaerella</taxon>
    </lineage>
</organism>
<reference evidence="2" key="1">
    <citation type="journal article" date="2021" name="Nat. Commun.">
        <title>Genetic determinants of endophytism in the Arabidopsis root mycobiome.</title>
        <authorList>
            <person name="Mesny F."/>
            <person name="Miyauchi S."/>
            <person name="Thiergart T."/>
            <person name="Pickel B."/>
            <person name="Atanasova L."/>
            <person name="Karlsson M."/>
            <person name="Huettel B."/>
            <person name="Barry K.W."/>
            <person name="Haridas S."/>
            <person name="Chen C."/>
            <person name="Bauer D."/>
            <person name="Andreopoulos W."/>
            <person name="Pangilinan J."/>
            <person name="LaButti K."/>
            <person name="Riley R."/>
            <person name="Lipzen A."/>
            <person name="Clum A."/>
            <person name="Drula E."/>
            <person name="Henrissat B."/>
            <person name="Kohler A."/>
            <person name="Grigoriev I.V."/>
            <person name="Martin F.M."/>
            <person name="Hacquard S."/>
        </authorList>
    </citation>
    <scope>NUCLEOTIDE SEQUENCE</scope>
    <source>
        <strain evidence="2">MPI-SDFR-AT-0117</strain>
    </source>
</reference>
<gene>
    <name evidence="2" type="ORF">F5X68DRAFT_55212</name>
</gene>
<dbReference type="EMBL" id="JAGSXJ010000037">
    <property type="protein sequence ID" value="KAH6665850.1"/>
    <property type="molecule type" value="Genomic_DNA"/>
</dbReference>
<evidence type="ECO:0000256" key="1">
    <source>
        <dbReference type="SAM" id="Phobius"/>
    </source>
</evidence>
<proteinExistence type="predicted"/>
<evidence type="ECO:0008006" key="4">
    <source>
        <dbReference type="Google" id="ProtNLM"/>
    </source>
</evidence>
<comment type="caution">
    <text evidence="2">The sequence shown here is derived from an EMBL/GenBank/DDBJ whole genome shotgun (WGS) entry which is preliminary data.</text>
</comment>
<evidence type="ECO:0000313" key="2">
    <source>
        <dbReference type="EMBL" id="KAH6665850.1"/>
    </source>
</evidence>
<dbReference type="OrthoDB" id="284718at2759"/>
<dbReference type="AlphaFoldDB" id="A0A9P9A742"/>
<dbReference type="Proteomes" id="UP000770015">
    <property type="component" value="Unassembled WGS sequence"/>
</dbReference>
<keyword evidence="1" id="KW-0472">Membrane</keyword>
<name>A0A9P9A742_9PEZI</name>
<protein>
    <recommendedName>
        <fullName evidence="4">Protein Asterix</fullName>
    </recommendedName>
</protein>
<keyword evidence="1" id="KW-0812">Transmembrane</keyword>
<keyword evidence="3" id="KW-1185">Reference proteome</keyword>